<dbReference type="PANTHER" id="PTHR10183">
    <property type="entry name" value="CALPAIN"/>
    <property type="match status" value="1"/>
</dbReference>
<dbReference type="PANTHER" id="PTHR10183:SF302">
    <property type="entry name" value="CALPAIN-14"/>
    <property type="match status" value="1"/>
</dbReference>
<reference evidence="4 5" key="1">
    <citation type="submission" date="2021-06" db="EMBL/GenBank/DDBJ databases">
        <authorList>
            <person name="Palmer J.M."/>
        </authorList>
    </citation>
    <scope>NUCLEOTIDE SEQUENCE [LARGE SCALE GENOMIC DNA]</scope>
    <source>
        <strain evidence="4 5">GA_2019</strain>
        <tissue evidence="4">Muscle</tissue>
    </source>
</reference>
<comment type="caution">
    <text evidence="2">Lacks conserved residue(s) required for the propagation of feature annotation.</text>
</comment>
<dbReference type="Proteomes" id="UP001476798">
    <property type="component" value="Unassembled WGS sequence"/>
</dbReference>
<protein>
    <recommendedName>
        <fullName evidence="3">Calpain catalytic domain-containing protein</fullName>
    </recommendedName>
</protein>
<organism evidence="4 5">
    <name type="scientific">Goodea atripinnis</name>
    <dbReference type="NCBI Taxonomy" id="208336"/>
    <lineage>
        <taxon>Eukaryota</taxon>
        <taxon>Metazoa</taxon>
        <taxon>Chordata</taxon>
        <taxon>Craniata</taxon>
        <taxon>Vertebrata</taxon>
        <taxon>Euteleostomi</taxon>
        <taxon>Actinopterygii</taxon>
        <taxon>Neopterygii</taxon>
        <taxon>Teleostei</taxon>
        <taxon>Neoteleostei</taxon>
        <taxon>Acanthomorphata</taxon>
        <taxon>Ovalentaria</taxon>
        <taxon>Atherinomorphae</taxon>
        <taxon>Cyprinodontiformes</taxon>
        <taxon>Goodeidae</taxon>
        <taxon>Goodea</taxon>
    </lineage>
</organism>
<evidence type="ECO:0000313" key="5">
    <source>
        <dbReference type="Proteomes" id="UP001476798"/>
    </source>
</evidence>
<comment type="caution">
    <text evidence="4">The sequence shown here is derived from an EMBL/GenBank/DDBJ whole genome shotgun (WGS) entry which is preliminary data.</text>
</comment>
<dbReference type="SUPFAM" id="SSF54001">
    <property type="entry name" value="Cysteine proteinases"/>
    <property type="match status" value="1"/>
</dbReference>
<evidence type="ECO:0000259" key="3">
    <source>
        <dbReference type="PROSITE" id="PS50203"/>
    </source>
</evidence>
<evidence type="ECO:0000256" key="2">
    <source>
        <dbReference type="PROSITE-ProRule" id="PRU00239"/>
    </source>
</evidence>
<proteinExistence type="inferred from homology"/>
<feature type="domain" description="Calpain catalytic" evidence="3">
    <location>
        <begin position="37"/>
        <end position="175"/>
    </location>
</feature>
<dbReference type="Pfam" id="PF00648">
    <property type="entry name" value="Peptidase_C2"/>
    <property type="match status" value="1"/>
</dbReference>
<evidence type="ECO:0000256" key="1">
    <source>
        <dbReference type="ARBA" id="ARBA00007623"/>
    </source>
</evidence>
<dbReference type="InterPro" id="IPR001300">
    <property type="entry name" value="Peptidase_C2_calpain_cat"/>
</dbReference>
<dbReference type="Gene3D" id="3.90.70.10">
    <property type="entry name" value="Cysteine proteinases"/>
    <property type="match status" value="1"/>
</dbReference>
<dbReference type="PROSITE" id="PS50203">
    <property type="entry name" value="CALPAIN_CAT"/>
    <property type="match status" value="1"/>
</dbReference>
<evidence type="ECO:0000313" key="4">
    <source>
        <dbReference type="EMBL" id="MEQ2166358.1"/>
    </source>
</evidence>
<dbReference type="InterPro" id="IPR022684">
    <property type="entry name" value="Calpain_cysteine_protease"/>
</dbReference>
<dbReference type="EMBL" id="JAHRIO010023499">
    <property type="protein sequence ID" value="MEQ2166358.1"/>
    <property type="molecule type" value="Genomic_DNA"/>
</dbReference>
<sequence>MNARQKDGGYGTFNNPEMLFQQNYQHLKEYCLIRNITYIDKMFPPDNMSIGLGKLHPDYLAQVKWLRPSESTLNSSFSILPLTLRDAEAMRDFTGGVHICIQLLEPSSDLWKLLCRAGQSKTFMSCCTIPKEEATTGTTFPNGLVPGHAYTVTGLKEVINFQAASVVLLWHRWKG</sequence>
<accession>A0ABV0N4N4</accession>
<name>A0ABV0N4N4_9TELE</name>
<dbReference type="InterPro" id="IPR038765">
    <property type="entry name" value="Papain-like_cys_pep_sf"/>
</dbReference>
<gene>
    <name evidence="4" type="ORF">GOODEAATRI_027166</name>
</gene>
<keyword evidence="5" id="KW-1185">Reference proteome</keyword>
<comment type="similarity">
    <text evidence="1">Belongs to the peptidase C2 family.</text>
</comment>